<evidence type="ECO:0000256" key="9">
    <source>
        <dbReference type="ARBA" id="ARBA00023157"/>
    </source>
</evidence>
<dbReference type="InParanoid" id="H0VDH9"/>
<dbReference type="Gene3D" id="3.10.360.10">
    <property type="entry name" value="Antimicrobial Peptide, Beta-defensin 2, Chain A"/>
    <property type="match status" value="1"/>
</dbReference>
<keyword evidence="7" id="KW-0211">Defensin</keyword>
<evidence type="ECO:0000256" key="1">
    <source>
        <dbReference type="ARBA" id="ARBA00002878"/>
    </source>
</evidence>
<dbReference type="Bgee" id="ENSCPOG00000008939">
    <property type="expression patterns" value="Expressed in testis and 8 other cell types or tissues"/>
</dbReference>
<dbReference type="GO" id="GO:0050829">
    <property type="term" value="P:defense response to Gram-negative bacterium"/>
    <property type="evidence" value="ECO:0007669"/>
    <property type="project" value="InterPro"/>
</dbReference>
<dbReference type="KEGG" id="cpoc:100735126"/>
<name>H0VDH9_CAVPO</name>
<feature type="chain" id="PRO_5040983299" evidence="10">
    <location>
        <begin position="20"/>
        <end position="81"/>
    </location>
</feature>
<dbReference type="PANTHER" id="PTHR47902">
    <property type="entry name" value="BETA-DEFENSIN 119"/>
    <property type="match status" value="1"/>
</dbReference>
<dbReference type="Pfam" id="PF14862">
    <property type="entry name" value="Defensin_big"/>
    <property type="match status" value="1"/>
</dbReference>
<protein>
    <submittedName>
        <fullName evidence="12">Defensin beta 119</fullName>
    </submittedName>
</protein>
<dbReference type="GeneID" id="100735126"/>
<evidence type="ECO:0000256" key="2">
    <source>
        <dbReference type="ARBA" id="ARBA00004613"/>
    </source>
</evidence>
<comment type="subcellular location">
    <subcellularLocation>
        <location evidence="2">Secreted</location>
    </subcellularLocation>
</comment>
<comment type="function">
    <text evidence="1">Has antibacterial activity.</text>
</comment>
<keyword evidence="4" id="KW-0964">Secreted</keyword>
<dbReference type="EMBL" id="AAKN02012514">
    <property type="status" value="NOT_ANNOTATED_CDS"/>
    <property type="molecule type" value="Genomic_DNA"/>
</dbReference>
<feature type="signal peptide" evidence="10">
    <location>
        <begin position="1"/>
        <end position="19"/>
    </location>
</feature>
<dbReference type="AlphaFoldDB" id="H0VDH9"/>
<dbReference type="Proteomes" id="UP000005447">
    <property type="component" value="Unassembled WGS sequence"/>
</dbReference>
<dbReference type="VEuPathDB" id="HostDB:ENSCPOG00000008939"/>
<reference evidence="13" key="1">
    <citation type="journal article" date="2011" name="Nature">
        <title>A high-resolution map of human evolutionary constraint using 29 mammals.</title>
        <authorList>
            <person name="Lindblad-Toh K."/>
            <person name="Garber M."/>
            <person name="Zuk O."/>
            <person name="Lin M.F."/>
            <person name="Parker B.J."/>
            <person name="Washietl S."/>
            <person name="Kheradpour P."/>
            <person name="Ernst J."/>
            <person name="Jordan G."/>
            <person name="Mauceli E."/>
            <person name="Ward L.D."/>
            <person name="Lowe C.B."/>
            <person name="Holloway A.K."/>
            <person name="Clamp M."/>
            <person name="Gnerre S."/>
            <person name="Alfoldi J."/>
            <person name="Beal K."/>
            <person name="Chang J."/>
            <person name="Clawson H."/>
            <person name="Cuff J."/>
            <person name="Di Palma F."/>
            <person name="Fitzgerald S."/>
            <person name="Flicek P."/>
            <person name="Guttman M."/>
            <person name="Hubisz M.J."/>
            <person name="Jaffe D.B."/>
            <person name="Jungreis I."/>
            <person name="Kent W.J."/>
            <person name="Kostka D."/>
            <person name="Lara M."/>
            <person name="Martins A.L."/>
            <person name="Massingham T."/>
            <person name="Moltke I."/>
            <person name="Raney B.J."/>
            <person name="Rasmussen M.D."/>
            <person name="Robinson J."/>
            <person name="Stark A."/>
            <person name="Vilella A.J."/>
            <person name="Wen J."/>
            <person name="Xie X."/>
            <person name="Zody M.C."/>
            <person name="Baldwin J."/>
            <person name="Bloom T."/>
            <person name="Chin C.W."/>
            <person name="Heiman D."/>
            <person name="Nicol R."/>
            <person name="Nusbaum C."/>
            <person name="Young S."/>
            <person name="Wilkinson J."/>
            <person name="Worley K.C."/>
            <person name="Kovar C.L."/>
            <person name="Muzny D.M."/>
            <person name="Gibbs R.A."/>
            <person name="Cree A."/>
            <person name="Dihn H.H."/>
            <person name="Fowler G."/>
            <person name="Jhangiani S."/>
            <person name="Joshi V."/>
            <person name="Lee S."/>
            <person name="Lewis L.R."/>
            <person name="Nazareth L.V."/>
            <person name="Okwuonu G."/>
            <person name="Santibanez J."/>
            <person name="Warren W.C."/>
            <person name="Mardis E.R."/>
            <person name="Weinstock G.M."/>
            <person name="Wilson R.K."/>
            <person name="Delehaunty K."/>
            <person name="Dooling D."/>
            <person name="Fronik C."/>
            <person name="Fulton L."/>
            <person name="Fulton B."/>
            <person name="Graves T."/>
            <person name="Minx P."/>
            <person name="Sodergren E."/>
            <person name="Birney E."/>
            <person name="Margulies E.H."/>
            <person name="Herrero J."/>
            <person name="Green E.D."/>
            <person name="Haussler D."/>
            <person name="Siepel A."/>
            <person name="Goldman N."/>
            <person name="Pollard K.S."/>
            <person name="Pedersen J.S."/>
            <person name="Lander E.S."/>
            <person name="Kellis M."/>
        </authorList>
    </citation>
    <scope>NUCLEOTIDE SEQUENCE [LARGE SCALE GENOMIC DNA]</scope>
    <source>
        <strain evidence="13">2N</strain>
    </source>
</reference>
<evidence type="ECO:0000256" key="4">
    <source>
        <dbReference type="ARBA" id="ARBA00022525"/>
    </source>
</evidence>
<feature type="domain" description="Big defensin" evidence="11">
    <location>
        <begin position="2"/>
        <end position="47"/>
    </location>
</feature>
<dbReference type="Ensembl" id="ENSCPOT00000009020.3">
    <property type="protein sequence ID" value="ENSCPOP00000008032.3"/>
    <property type="gene ID" value="ENSCPOG00000008939.4"/>
</dbReference>
<gene>
    <name evidence="12" type="primary">DEFB119</name>
</gene>
<evidence type="ECO:0000256" key="8">
    <source>
        <dbReference type="ARBA" id="ARBA00023022"/>
    </source>
</evidence>
<dbReference type="HOGENOM" id="CLU_193927_0_0_1"/>
<keyword evidence="13" id="KW-1185">Reference proteome</keyword>
<dbReference type="GO" id="GO:0001530">
    <property type="term" value="F:lipopolysaccharide binding"/>
    <property type="evidence" value="ECO:0007669"/>
    <property type="project" value="TreeGrafter"/>
</dbReference>
<dbReference type="GO" id="GO:0061760">
    <property type="term" value="P:antifungal innate immune response"/>
    <property type="evidence" value="ECO:0007669"/>
    <property type="project" value="TreeGrafter"/>
</dbReference>
<dbReference type="GO" id="GO:0005576">
    <property type="term" value="C:extracellular region"/>
    <property type="evidence" value="ECO:0007669"/>
    <property type="project" value="UniProtKB-SubCell"/>
</dbReference>
<comment type="similarity">
    <text evidence="3">Belongs to the beta-defensin family.</text>
</comment>
<evidence type="ECO:0000256" key="3">
    <source>
        <dbReference type="ARBA" id="ARBA00007371"/>
    </source>
</evidence>
<dbReference type="GeneTree" id="ENSGT00510000050451"/>
<evidence type="ECO:0000256" key="10">
    <source>
        <dbReference type="SAM" id="SignalP"/>
    </source>
</evidence>
<dbReference type="GO" id="GO:0050830">
    <property type="term" value="P:defense response to Gram-positive bacterium"/>
    <property type="evidence" value="ECO:0007669"/>
    <property type="project" value="InterPro"/>
</dbReference>
<evidence type="ECO:0000259" key="11">
    <source>
        <dbReference type="Pfam" id="PF14862"/>
    </source>
</evidence>
<keyword evidence="8" id="KW-0044">Antibiotic</keyword>
<dbReference type="STRING" id="10141.ENSCPOP00000008032"/>
<reference evidence="12" key="2">
    <citation type="submission" date="2025-08" db="UniProtKB">
        <authorList>
            <consortium name="Ensembl"/>
        </authorList>
    </citation>
    <scope>IDENTIFICATION</scope>
    <source>
        <strain evidence="12">2N</strain>
    </source>
</reference>
<proteinExistence type="inferred from homology"/>
<keyword evidence="6 10" id="KW-0732">Signal</keyword>
<evidence type="ECO:0000256" key="7">
    <source>
        <dbReference type="ARBA" id="ARBA00022940"/>
    </source>
</evidence>
<dbReference type="InterPro" id="IPR028060">
    <property type="entry name" value="Defensin_big_dom"/>
</dbReference>
<dbReference type="OMA" id="QENRWPK"/>
<evidence type="ECO:0000256" key="5">
    <source>
        <dbReference type="ARBA" id="ARBA00022529"/>
    </source>
</evidence>
<evidence type="ECO:0000256" key="6">
    <source>
        <dbReference type="ARBA" id="ARBA00022729"/>
    </source>
</evidence>
<evidence type="ECO:0000313" key="12">
    <source>
        <dbReference type="Ensembl" id="ENSCPOP00000008032.3"/>
    </source>
</evidence>
<evidence type="ECO:0000313" key="13">
    <source>
        <dbReference type="Proteomes" id="UP000005447"/>
    </source>
</evidence>
<keyword evidence="9" id="KW-1015">Disulfide bond</keyword>
<dbReference type="PANTHER" id="PTHR47902:SF1">
    <property type="entry name" value="BETA-DEFENSIN 119"/>
    <property type="match status" value="1"/>
</dbReference>
<reference evidence="12" key="3">
    <citation type="submission" date="2025-09" db="UniProtKB">
        <authorList>
            <consortium name="Ensembl"/>
        </authorList>
    </citation>
    <scope>IDENTIFICATION</scope>
    <source>
        <strain evidence="12">2N</strain>
    </source>
</reference>
<accession>H0VDH9</accession>
<sequence length="81" mass="9346">MKLLFLFLAILLATEPVMPGKSLRCMATIGTCRHSCKKNEHPYYHCRDYQTCCLPSFMRISITGTDENNEWSDGNYWPQAP</sequence>
<dbReference type="OrthoDB" id="9624411at2759"/>
<keyword evidence="5" id="KW-0929">Antimicrobial</keyword>
<organism evidence="12 13">
    <name type="scientific">Cavia porcellus</name>
    <name type="common">Guinea pig</name>
    <dbReference type="NCBI Taxonomy" id="10141"/>
    <lineage>
        <taxon>Eukaryota</taxon>
        <taxon>Metazoa</taxon>
        <taxon>Chordata</taxon>
        <taxon>Craniata</taxon>
        <taxon>Vertebrata</taxon>
        <taxon>Euteleostomi</taxon>
        <taxon>Mammalia</taxon>
        <taxon>Eutheria</taxon>
        <taxon>Euarchontoglires</taxon>
        <taxon>Glires</taxon>
        <taxon>Rodentia</taxon>
        <taxon>Hystricomorpha</taxon>
        <taxon>Caviidae</taxon>
        <taxon>Cavia</taxon>
    </lineage>
</organism>